<feature type="transmembrane region" description="Helical" evidence="6">
    <location>
        <begin position="91"/>
        <end position="113"/>
    </location>
</feature>
<dbReference type="GeneID" id="24922310"/>
<dbReference type="GO" id="GO:0016020">
    <property type="term" value="C:membrane"/>
    <property type="evidence" value="ECO:0007669"/>
    <property type="project" value="UniProtKB-SubCell"/>
</dbReference>
<keyword evidence="2 6" id="KW-0812">Transmembrane</keyword>
<feature type="transmembrane region" description="Helical" evidence="6">
    <location>
        <begin position="136"/>
        <end position="169"/>
    </location>
</feature>
<dbReference type="RefSeq" id="XP_012894822.1">
    <property type="nucleotide sequence ID" value="XM_013039368.1"/>
</dbReference>
<evidence type="ECO:0000256" key="6">
    <source>
        <dbReference type="SAM" id="Phobius"/>
    </source>
</evidence>
<keyword evidence="4 6" id="KW-0472">Membrane</keyword>
<dbReference type="InterPro" id="IPR006876">
    <property type="entry name" value="LMBR1-like_membr_prot"/>
</dbReference>
<dbReference type="OrthoDB" id="73273at2759"/>
<proteinExistence type="predicted"/>
<gene>
    <name evidence="7" type="ORF">GSBLH_T00006185001</name>
</gene>
<dbReference type="Proteomes" id="UP000008312">
    <property type="component" value="Unassembled WGS sequence"/>
</dbReference>
<keyword evidence="3 6" id="KW-1133">Transmembrane helix</keyword>
<evidence type="ECO:0000313" key="7">
    <source>
        <dbReference type="EMBL" id="CBK20774.2"/>
    </source>
</evidence>
<dbReference type="AlphaFoldDB" id="D8LWX9"/>
<keyword evidence="8" id="KW-1185">Reference proteome</keyword>
<dbReference type="PANTHER" id="PTHR31652">
    <property type="entry name" value="LIMR FAMILY PROTEIN DDB_G0283707-RELATED"/>
    <property type="match status" value="1"/>
</dbReference>
<reference evidence="7" key="1">
    <citation type="submission" date="2010-02" db="EMBL/GenBank/DDBJ databases">
        <title>Sequencing and annotation of the Blastocystis hominis genome.</title>
        <authorList>
            <person name="Wincker P."/>
        </authorList>
    </citation>
    <scope>NUCLEOTIDE SEQUENCE</scope>
    <source>
        <strain evidence="7">Singapore isolate B</strain>
    </source>
</reference>
<organism evidence="7">
    <name type="scientific">Blastocystis hominis</name>
    <dbReference type="NCBI Taxonomy" id="12968"/>
    <lineage>
        <taxon>Eukaryota</taxon>
        <taxon>Sar</taxon>
        <taxon>Stramenopiles</taxon>
        <taxon>Bigyra</taxon>
        <taxon>Opalozoa</taxon>
        <taxon>Opalinata</taxon>
        <taxon>Blastocystidae</taxon>
        <taxon>Blastocystis</taxon>
    </lineage>
</organism>
<evidence type="ECO:0000313" key="8">
    <source>
        <dbReference type="Proteomes" id="UP000008312"/>
    </source>
</evidence>
<dbReference type="EMBL" id="FN668639">
    <property type="protein sequence ID" value="CBK20774.2"/>
    <property type="molecule type" value="Genomic_DNA"/>
</dbReference>
<protein>
    <submittedName>
        <fullName evidence="7">Uncharacterized protein</fullName>
    </submittedName>
</protein>
<evidence type="ECO:0000256" key="2">
    <source>
        <dbReference type="ARBA" id="ARBA00022692"/>
    </source>
</evidence>
<evidence type="ECO:0000256" key="3">
    <source>
        <dbReference type="ARBA" id="ARBA00022989"/>
    </source>
</evidence>
<accession>D8LWX9</accession>
<comment type="subcellular location">
    <subcellularLocation>
        <location evidence="1">Membrane</location>
        <topology evidence="1">Multi-pass membrane protein</topology>
    </subcellularLocation>
</comment>
<evidence type="ECO:0000256" key="4">
    <source>
        <dbReference type="ARBA" id="ARBA00023136"/>
    </source>
</evidence>
<sequence length="230" mass="26298">MPKERFNEEKKGIAVRIQELIAQGESITQMMEGTKNSSLGWKEKRRLKKEAKKALDQYRAECKELDNDYLKLRAEHLNYKENNPLLPVAKLILGILSIIISILWLLQLIFYVFPKQFTGVSLFPFLNSMFIGLNDYFPILASVLLLVFALYFMFCTINGGFSFGLRMFLMNVHEMEPHDTLITSLVFNGGLILMTVLPLLQFCSKAFGDYAAQSEVIDILACRVVQRGDP</sequence>
<name>D8LWX9_BLAHO</name>
<dbReference type="InParanoid" id="D8LWX9"/>
<dbReference type="PANTHER" id="PTHR31652:SF0">
    <property type="entry name" value="LIMR FAMILY PROTEIN DDB_G0283707-RELATED"/>
    <property type="match status" value="1"/>
</dbReference>
<feature type="coiled-coil region" evidence="5">
    <location>
        <begin position="41"/>
        <end position="82"/>
    </location>
</feature>
<keyword evidence="5" id="KW-0175">Coiled coil</keyword>
<evidence type="ECO:0000256" key="5">
    <source>
        <dbReference type="SAM" id="Coils"/>
    </source>
</evidence>
<feature type="transmembrane region" description="Helical" evidence="6">
    <location>
        <begin position="181"/>
        <end position="200"/>
    </location>
</feature>
<dbReference type="Pfam" id="PF04791">
    <property type="entry name" value="LMBR1"/>
    <property type="match status" value="1"/>
</dbReference>
<evidence type="ECO:0000256" key="1">
    <source>
        <dbReference type="ARBA" id="ARBA00004141"/>
    </source>
</evidence>